<evidence type="ECO:0000313" key="3">
    <source>
        <dbReference type="Proteomes" id="UP001374535"/>
    </source>
</evidence>
<dbReference type="AlphaFoldDB" id="A0AAQ3PCX6"/>
<proteinExistence type="predicted"/>
<feature type="compositionally biased region" description="Polar residues" evidence="1">
    <location>
        <begin position="107"/>
        <end position="135"/>
    </location>
</feature>
<reference evidence="2 3" key="1">
    <citation type="journal article" date="2023" name="Life. Sci Alliance">
        <title>Evolutionary insights into 3D genome organization and epigenetic landscape of Vigna mungo.</title>
        <authorList>
            <person name="Junaid A."/>
            <person name="Singh B."/>
            <person name="Bhatia S."/>
        </authorList>
    </citation>
    <scope>NUCLEOTIDE SEQUENCE [LARGE SCALE GENOMIC DNA]</scope>
    <source>
        <strain evidence="2">Urdbean</strain>
    </source>
</reference>
<sequence length="161" mass="17248">MDQTLLLELVHLPSTAPLTAPQHKQLLYSPSMPVGTRNNQAHPGEQCSGAPLGHKGWTLNRTRIRTHYQAPGGPAWGHLWVIPAKALPPPSVALSWTTSPSCPSTSYGRTTSEAADPTTPISQKVLPSSSPTDNYPQHKPSRGFQVEKGFSSGAWACSAPH</sequence>
<name>A0AAQ3PCX6_VIGMU</name>
<evidence type="ECO:0000256" key="1">
    <source>
        <dbReference type="SAM" id="MobiDB-lite"/>
    </source>
</evidence>
<dbReference type="EMBL" id="CP144700">
    <property type="protein sequence ID" value="WVZ25407.1"/>
    <property type="molecule type" value="Genomic_DNA"/>
</dbReference>
<organism evidence="2 3">
    <name type="scientific">Vigna mungo</name>
    <name type="common">Black gram</name>
    <name type="synonym">Phaseolus mungo</name>
    <dbReference type="NCBI Taxonomy" id="3915"/>
    <lineage>
        <taxon>Eukaryota</taxon>
        <taxon>Viridiplantae</taxon>
        <taxon>Streptophyta</taxon>
        <taxon>Embryophyta</taxon>
        <taxon>Tracheophyta</taxon>
        <taxon>Spermatophyta</taxon>
        <taxon>Magnoliopsida</taxon>
        <taxon>eudicotyledons</taxon>
        <taxon>Gunneridae</taxon>
        <taxon>Pentapetalae</taxon>
        <taxon>rosids</taxon>
        <taxon>fabids</taxon>
        <taxon>Fabales</taxon>
        <taxon>Fabaceae</taxon>
        <taxon>Papilionoideae</taxon>
        <taxon>50 kb inversion clade</taxon>
        <taxon>NPAAA clade</taxon>
        <taxon>indigoferoid/millettioid clade</taxon>
        <taxon>Phaseoleae</taxon>
        <taxon>Vigna</taxon>
    </lineage>
</organism>
<feature type="region of interest" description="Disordered" evidence="1">
    <location>
        <begin position="95"/>
        <end position="145"/>
    </location>
</feature>
<evidence type="ECO:0000313" key="2">
    <source>
        <dbReference type="EMBL" id="WVZ25407.1"/>
    </source>
</evidence>
<accession>A0AAQ3PCX6</accession>
<gene>
    <name evidence="2" type="ORF">V8G54_003951</name>
</gene>
<dbReference type="Proteomes" id="UP001374535">
    <property type="component" value="Chromosome 1"/>
</dbReference>
<protein>
    <submittedName>
        <fullName evidence="2">Uncharacterized protein</fullName>
    </submittedName>
</protein>
<feature type="compositionally biased region" description="Low complexity" evidence="1">
    <location>
        <begin position="95"/>
        <end position="106"/>
    </location>
</feature>
<keyword evidence="3" id="KW-1185">Reference proteome</keyword>